<dbReference type="AlphaFoldDB" id="A0A2P2M3C6"/>
<protein>
    <submittedName>
        <fullName evidence="1">Uncharacterized protein</fullName>
    </submittedName>
</protein>
<organism evidence="1">
    <name type="scientific">Rhizophora mucronata</name>
    <name type="common">Asiatic mangrove</name>
    <dbReference type="NCBI Taxonomy" id="61149"/>
    <lineage>
        <taxon>Eukaryota</taxon>
        <taxon>Viridiplantae</taxon>
        <taxon>Streptophyta</taxon>
        <taxon>Embryophyta</taxon>
        <taxon>Tracheophyta</taxon>
        <taxon>Spermatophyta</taxon>
        <taxon>Magnoliopsida</taxon>
        <taxon>eudicotyledons</taxon>
        <taxon>Gunneridae</taxon>
        <taxon>Pentapetalae</taxon>
        <taxon>rosids</taxon>
        <taxon>fabids</taxon>
        <taxon>Malpighiales</taxon>
        <taxon>Rhizophoraceae</taxon>
        <taxon>Rhizophora</taxon>
    </lineage>
</organism>
<proteinExistence type="predicted"/>
<dbReference type="EMBL" id="GGEC01044241">
    <property type="protein sequence ID" value="MBX24725.1"/>
    <property type="molecule type" value="Transcribed_RNA"/>
</dbReference>
<accession>A0A2P2M3C6</accession>
<reference evidence="1" key="1">
    <citation type="submission" date="2018-02" db="EMBL/GenBank/DDBJ databases">
        <title>Rhizophora mucronata_Transcriptome.</title>
        <authorList>
            <person name="Meera S.P."/>
            <person name="Sreeshan A."/>
            <person name="Augustine A."/>
        </authorList>
    </citation>
    <scope>NUCLEOTIDE SEQUENCE</scope>
    <source>
        <tissue evidence="1">Leaf</tissue>
    </source>
</reference>
<evidence type="ECO:0000313" key="1">
    <source>
        <dbReference type="EMBL" id="MBX24725.1"/>
    </source>
</evidence>
<sequence>MHLNVKHLIKVECVICQPVVLQVCISVKTNQQVIIAPNIRYLLHNFQIGTLAR</sequence>
<name>A0A2P2M3C6_RHIMU</name>